<dbReference type="Pfam" id="PF03198">
    <property type="entry name" value="Glyco_hydro_72"/>
    <property type="match status" value="1"/>
</dbReference>
<sequence>MNITSDSDVGIDVIDKIINSPIVDLDIINIYRKTPLAMANDQQDGKIIMKLLDAGANPWFINGKHLHPDILSARSPDCCYVYTPNNEERDIKEISYDGEVQYNNTLGFFVGNEIVNDERSASTSPPYIKAVTRDIKNYQKSQGLRKVPIGYSAADDLMF</sequence>
<organism evidence="4 5">
    <name type="scientific">Lucilia cuprina</name>
    <name type="common">Green bottle fly</name>
    <name type="synonym">Australian sheep blowfly</name>
    <dbReference type="NCBI Taxonomy" id="7375"/>
    <lineage>
        <taxon>Eukaryota</taxon>
        <taxon>Metazoa</taxon>
        <taxon>Ecdysozoa</taxon>
        <taxon>Arthropoda</taxon>
        <taxon>Hexapoda</taxon>
        <taxon>Insecta</taxon>
        <taxon>Pterygota</taxon>
        <taxon>Neoptera</taxon>
        <taxon>Endopterygota</taxon>
        <taxon>Diptera</taxon>
        <taxon>Brachycera</taxon>
        <taxon>Muscomorpha</taxon>
        <taxon>Oestroidea</taxon>
        <taxon>Calliphoridae</taxon>
        <taxon>Luciliinae</taxon>
        <taxon>Lucilia</taxon>
    </lineage>
</organism>
<dbReference type="Gene3D" id="3.20.20.80">
    <property type="entry name" value="Glycosidases"/>
    <property type="match status" value="1"/>
</dbReference>
<proteinExistence type="inferred from homology"/>
<comment type="similarity">
    <text evidence="1">Belongs to the glycosyl hydrolase 72 family.</text>
</comment>
<dbReference type="SUPFAM" id="SSF51445">
    <property type="entry name" value="(Trans)glycosidases"/>
    <property type="match status" value="1"/>
</dbReference>
<dbReference type="InterPro" id="IPR004886">
    <property type="entry name" value="Glucanosyltransferase"/>
</dbReference>
<dbReference type="InterPro" id="IPR017853">
    <property type="entry name" value="GH"/>
</dbReference>
<dbReference type="AlphaFoldDB" id="A0A0L0BVD7"/>
<keyword evidence="5" id="KW-1185">Reference proteome</keyword>
<dbReference type="EMBL" id="JRES01001276">
    <property type="protein sequence ID" value="KNC24030.1"/>
    <property type="molecule type" value="Genomic_DNA"/>
</dbReference>
<evidence type="ECO:0000313" key="5">
    <source>
        <dbReference type="Proteomes" id="UP000037069"/>
    </source>
</evidence>
<protein>
    <submittedName>
        <fullName evidence="4">Uncharacterized protein</fullName>
    </submittedName>
</protein>
<feature type="non-terminal residue" evidence="4">
    <location>
        <position position="159"/>
    </location>
</feature>
<dbReference type="PANTHER" id="PTHR31468:SF4">
    <property type="entry name" value="1,3-BETA-GLUCANOSYLTRANSFERASE GAS3-RELATED"/>
    <property type="match status" value="1"/>
</dbReference>
<comment type="caution">
    <text evidence="4">The sequence shown here is derived from an EMBL/GenBank/DDBJ whole genome shotgun (WGS) entry which is preliminary data.</text>
</comment>
<dbReference type="GO" id="GO:0034411">
    <property type="term" value="P:cell wall (1-&gt;3)-beta-D-glucan biosynthetic process"/>
    <property type="evidence" value="ECO:0007669"/>
    <property type="project" value="TreeGrafter"/>
</dbReference>
<evidence type="ECO:0000256" key="2">
    <source>
        <dbReference type="ARBA" id="ARBA00022729"/>
    </source>
</evidence>
<dbReference type="PANTHER" id="PTHR31468">
    <property type="entry name" value="1,3-BETA-GLUCANOSYLTRANSFERASE GAS1"/>
    <property type="match status" value="1"/>
</dbReference>
<keyword evidence="2" id="KW-0732">Signal</keyword>
<evidence type="ECO:0000313" key="4">
    <source>
        <dbReference type="EMBL" id="KNC24030.1"/>
    </source>
</evidence>
<name>A0A0L0BVD7_LUCCU</name>
<reference evidence="4 5" key="1">
    <citation type="journal article" date="2015" name="Nat. Commun.">
        <title>Lucilia cuprina genome unlocks parasitic fly biology to underpin future interventions.</title>
        <authorList>
            <person name="Anstead C.A."/>
            <person name="Korhonen P.K."/>
            <person name="Young N.D."/>
            <person name="Hall R.S."/>
            <person name="Jex A.R."/>
            <person name="Murali S.C."/>
            <person name="Hughes D.S."/>
            <person name="Lee S.F."/>
            <person name="Perry T."/>
            <person name="Stroehlein A.J."/>
            <person name="Ansell B.R."/>
            <person name="Breugelmans B."/>
            <person name="Hofmann A."/>
            <person name="Qu J."/>
            <person name="Dugan S."/>
            <person name="Lee S.L."/>
            <person name="Chao H."/>
            <person name="Dinh H."/>
            <person name="Han Y."/>
            <person name="Doddapaneni H.V."/>
            <person name="Worley K.C."/>
            <person name="Muzny D.M."/>
            <person name="Ioannidis P."/>
            <person name="Waterhouse R.M."/>
            <person name="Zdobnov E.M."/>
            <person name="James P.J."/>
            <person name="Bagnall N.H."/>
            <person name="Kotze A.C."/>
            <person name="Gibbs R.A."/>
            <person name="Richards S."/>
            <person name="Batterham P."/>
            <person name="Gasser R.B."/>
        </authorList>
    </citation>
    <scope>NUCLEOTIDE SEQUENCE [LARGE SCALE GENOMIC DNA]</scope>
    <source>
        <strain evidence="4 5">LS</strain>
        <tissue evidence="4">Full body</tissue>
    </source>
</reference>
<keyword evidence="3" id="KW-0325">Glycoprotein</keyword>
<dbReference type="GO" id="GO:0005886">
    <property type="term" value="C:plasma membrane"/>
    <property type="evidence" value="ECO:0007669"/>
    <property type="project" value="TreeGrafter"/>
</dbReference>
<evidence type="ECO:0000256" key="3">
    <source>
        <dbReference type="ARBA" id="ARBA00023180"/>
    </source>
</evidence>
<evidence type="ECO:0000256" key="1">
    <source>
        <dbReference type="ARBA" id="ARBA00007528"/>
    </source>
</evidence>
<dbReference type="GO" id="GO:0042124">
    <property type="term" value="F:1,3-beta-glucanosyltransferase activity"/>
    <property type="evidence" value="ECO:0007669"/>
    <property type="project" value="TreeGrafter"/>
</dbReference>
<gene>
    <name evidence="4" type="ORF">FF38_04304</name>
</gene>
<dbReference type="STRING" id="7375.A0A0L0BVD7"/>
<accession>A0A0L0BVD7</accession>
<dbReference type="Proteomes" id="UP000037069">
    <property type="component" value="Unassembled WGS sequence"/>
</dbReference>